<feature type="region of interest" description="Disordered" evidence="1">
    <location>
        <begin position="1"/>
        <end position="30"/>
    </location>
</feature>
<sequence>MASPRTPTNKRTRSSQSASSEPSRKKLCTNARTACPPPVGELESPIKATAPVSILEKTLRRLATSVDLATVRTLKNVASVDELPLLVQTIIEHAQELVAERCHKLKGKRKLLQGELYVEWLYECEYILTAIENILHAKLQTTVGRTLFSILFQLVDEYVSAVDRYQDGWSYEARYDWVMSLVEEANAASASSTIDARSADAVHDAETQLGRLDKILQRVVLRFKAESIDHKRLAGVVGMKEEALARACCLLSEQTGFGDADEMGFGLLVNSREAMLQWKSLASNKAKSARQAHT</sequence>
<evidence type="ECO:0000313" key="3">
    <source>
        <dbReference type="Proteomes" id="UP000613580"/>
    </source>
</evidence>
<name>A0A8H6S3I3_MYCCL</name>
<evidence type="ECO:0000313" key="2">
    <source>
        <dbReference type="EMBL" id="KAF7291668.1"/>
    </source>
</evidence>
<evidence type="ECO:0000256" key="1">
    <source>
        <dbReference type="SAM" id="MobiDB-lite"/>
    </source>
</evidence>
<dbReference type="Proteomes" id="UP000613580">
    <property type="component" value="Unassembled WGS sequence"/>
</dbReference>
<reference evidence="2" key="1">
    <citation type="submission" date="2020-05" db="EMBL/GenBank/DDBJ databases">
        <title>Mycena genomes resolve the evolution of fungal bioluminescence.</title>
        <authorList>
            <person name="Tsai I.J."/>
        </authorList>
    </citation>
    <scope>NUCLEOTIDE SEQUENCE</scope>
    <source>
        <strain evidence="2">110903Hualien_Pintung</strain>
    </source>
</reference>
<keyword evidence="3" id="KW-1185">Reference proteome</keyword>
<accession>A0A8H6S3I3</accession>
<dbReference type="OrthoDB" id="2945238at2759"/>
<organism evidence="2 3">
    <name type="scientific">Mycena chlorophos</name>
    <name type="common">Agaric fungus</name>
    <name type="synonym">Agaricus chlorophos</name>
    <dbReference type="NCBI Taxonomy" id="658473"/>
    <lineage>
        <taxon>Eukaryota</taxon>
        <taxon>Fungi</taxon>
        <taxon>Dikarya</taxon>
        <taxon>Basidiomycota</taxon>
        <taxon>Agaricomycotina</taxon>
        <taxon>Agaricomycetes</taxon>
        <taxon>Agaricomycetidae</taxon>
        <taxon>Agaricales</taxon>
        <taxon>Marasmiineae</taxon>
        <taxon>Mycenaceae</taxon>
        <taxon>Mycena</taxon>
    </lineage>
</organism>
<gene>
    <name evidence="2" type="ORF">HMN09_01258100</name>
</gene>
<dbReference type="AlphaFoldDB" id="A0A8H6S3I3"/>
<proteinExistence type="predicted"/>
<comment type="caution">
    <text evidence="2">The sequence shown here is derived from an EMBL/GenBank/DDBJ whole genome shotgun (WGS) entry which is preliminary data.</text>
</comment>
<dbReference type="EMBL" id="JACAZE010000024">
    <property type="protein sequence ID" value="KAF7291668.1"/>
    <property type="molecule type" value="Genomic_DNA"/>
</dbReference>
<protein>
    <submittedName>
        <fullName evidence="2">Uncharacterized protein</fullName>
    </submittedName>
</protein>